<reference evidence="1 2" key="1">
    <citation type="submission" date="2023-10" db="EMBL/GenBank/DDBJ databases">
        <title>Noviherbaspirillum sp. CPCC 100848 genome assembly.</title>
        <authorList>
            <person name="Li X.Y."/>
            <person name="Fang X.M."/>
        </authorList>
    </citation>
    <scope>NUCLEOTIDE SEQUENCE [LARGE SCALE GENOMIC DNA]</scope>
    <source>
        <strain evidence="1 2">CPCC 100848</strain>
    </source>
</reference>
<proteinExistence type="predicted"/>
<name>A0ABU6J3H6_9BURK</name>
<dbReference type="EMBL" id="JAWIIV010000002">
    <property type="protein sequence ID" value="MEC4718177.1"/>
    <property type="molecule type" value="Genomic_DNA"/>
</dbReference>
<dbReference type="Proteomes" id="UP001352263">
    <property type="component" value="Unassembled WGS sequence"/>
</dbReference>
<sequence>MTTPQRKFAGLAYWTLAQAGEQWVDLAIQAVQPLCDQGKLVVETNSPLDGSKELMLSFPNGTFIMRAKNGEGRGVVRDAPMALAVVLCLMAMQRKMPMLSLVDDAQLEFPRISQKFGLYAEQWDVTLELAELLGLAPGKQFLEQEGAITHLMF</sequence>
<comment type="caution">
    <text evidence="1">The sequence shown here is derived from an EMBL/GenBank/DDBJ whole genome shotgun (WGS) entry which is preliminary data.</text>
</comment>
<organism evidence="1 2">
    <name type="scientific">Noviherbaspirillum album</name>
    <dbReference type="NCBI Taxonomy" id="3080276"/>
    <lineage>
        <taxon>Bacteria</taxon>
        <taxon>Pseudomonadati</taxon>
        <taxon>Pseudomonadota</taxon>
        <taxon>Betaproteobacteria</taxon>
        <taxon>Burkholderiales</taxon>
        <taxon>Oxalobacteraceae</taxon>
        <taxon>Noviherbaspirillum</taxon>
    </lineage>
</organism>
<evidence type="ECO:0000313" key="2">
    <source>
        <dbReference type="Proteomes" id="UP001352263"/>
    </source>
</evidence>
<gene>
    <name evidence="1" type="ORF">RY831_03390</name>
</gene>
<dbReference type="RefSeq" id="WP_326504931.1">
    <property type="nucleotide sequence ID" value="NZ_JAWIIV010000002.1"/>
</dbReference>
<evidence type="ECO:0000313" key="1">
    <source>
        <dbReference type="EMBL" id="MEC4718177.1"/>
    </source>
</evidence>
<accession>A0ABU6J3H6</accession>
<keyword evidence="2" id="KW-1185">Reference proteome</keyword>
<protein>
    <submittedName>
        <fullName evidence="1">Uncharacterized protein</fullName>
    </submittedName>
</protein>